<accession>A0A3E4EF92</accession>
<organism evidence="9 10">
    <name type="scientific">Agathobacter rectalis</name>
    <dbReference type="NCBI Taxonomy" id="39491"/>
    <lineage>
        <taxon>Bacteria</taxon>
        <taxon>Bacillati</taxon>
        <taxon>Bacillota</taxon>
        <taxon>Clostridia</taxon>
        <taxon>Lachnospirales</taxon>
        <taxon>Lachnospiraceae</taxon>
        <taxon>Agathobacter</taxon>
    </lineage>
</organism>
<dbReference type="Pfam" id="PF00589">
    <property type="entry name" value="Phage_integrase"/>
    <property type="match status" value="1"/>
</dbReference>
<evidence type="ECO:0000313" key="9">
    <source>
        <dbReference type="EMBL" id="RGI69674.1"/>
    </source>
</evidence>
<dbReference type="InterPro" id="IPR004107">
    <property type="entry name" value="Integrase_SAM-like_N"/>
</dbReference>
<evidence type="ECO:0000256" key="3">
    <source>
        <dbReference type="ARBA" id="ARBA00022908"/>
    </source>
</evidence>
<keyword evidence="5" id="KW-0233">DNA recombination</keyword>
<dbReference type="GO" id="GO:0006310">
    <property type="term" value="P:DNA recombination"/>
    <property type="evidence" value="ECO:0007669"/>
    <property type="project" value="UniProtKB-KW"/>
</dbReference>
<dbReference type="InterPro" id="IPR002104">
    <property type="entry name" value="Integrase_catalytic"/>
</dbReference>
<dbReference type="AlphaFoldDB" id="A0A3E4EF92"/>
<dbReference type="PROSITE" id="PS51898">
    <property type="entry name" value="TYR_RECOMBINASE"/>
    <property type="match status" value="1"/>
</dbReference>
<dbReference type="Proteomes" id="UP000260642">
    <property type="component" value="Unassembled WGS sequence"/>
</dbReference>
<dbReference type="SUPFAM" id="SSF56349">
    <property type="entry name" value="DNA breaking-rejoining enzymes"/>
    <property type="match status" value="1"/>
</dbReference>
<protein>
    <submittedName>
        <fullName evidence="9">Site-specific integrase</fullName>
    </submittedName>
</protein>
<evidence type="ECO:0000259" key="7">
    <source>
        <dbReference type="PROSITE" id="PS51898"/>
    </source>
</evidence>
<feature type="domain" description="Tyr recombinase" evidence="7">
    <location>
        <begin position="175"/>
        <end position="375"/>
    </location>
</feature>
<dbReference type="PANTHER" id="PTHR30629:SF2">
    <property type="entry name" value="PROPHAGE INTEGRASE INTS-RELATED"/>
    <property type="match status" value="1"/>
</dbReference>
<evidence type="ECO:0000256" key="5">
    <source>
        <dbReference type="ARBA" id="ARBA00023172"/>
    </source>
</evidence>
<evidence type="ECO:0000256" key="2">
    <source>
        <dbReference type="ARBA" id="ARBA00008857"/>
    </source>
</evidence>
<dbReference type="GO" id="GO:0003677">
    <property type="term" value="F:DNA binding"/>
    <property type="evidence" value="ECO:0007669"/>
    <property type="project" value="UniProtKB-UniRule"/>
</dbReference>
<evidence type="ECO:0000259" key="8">
    <source>
        <dbReference type="PROSITE" id="PS51900"/>
    </source>
</evidence>
<dbReference type="InterPro" id="IPR050808">
    <property type="entry name" value="Phage_Integrase"/>
</dbReference>
<sequence>MYMATISKRKGAYQIIVSLGYDEAGKQIRKTTTYRIPEGTTPKKAEKLVKEYAMEFEKKCKGMIDLDENMKYSELSELYFKNYAPNKLKEVTAYNYKKQSELHILPYLGSMKLKVITPTTITDMFAKMEVQPSTCKKIYTILQSVFSYALESRLIKESPCCAGVILPKQKYDAEQRKPFLSDSQAKELLKMLDEAGYSEFAVIIKTLLYTGMRAGECLALQWNDLDFNNGLIHIRHNLADVGGKHWLDTPKTKNSIRTIGMSDTLKAILENHREEQKEKIKNVGKTYKYPNMVFTSTTGDYKDRSRLNLQFKRFIKDTDFCNISLHKLRHANATLLINAGVDLKLVSENLGHSDVSVTANIYSEVLESSKKKMADIVALNLK</sequence>
<dbReference type="EMBL" id="QSOB01000004">
    <property type="protein sequence ID" value="RGI69674.1"/>
    <property type="molecule type" value="Genomic_DNA"/>
</dbReference>
<dbReference type="Gene3D" id="1.10.443.10">
    <property type="entry name" value="Intergrase catalytic core"/>
    <property type="match status" value="1"/>
</dbReference>
<dbReference type="InterPro" id="IPR013762">
    <property type="entry name" value="Integrase-like_cat_sf"/>
</dbReference>
<evidence type="ECO:0000256" key="6">
    <source>
        <dbReference type="PROSITE-ProRule" id="PRU01248"/>
    </source>
</evidence>
<name>A0A3E4EF92_9FIRM</name>
<dbReference type="Gene3D" id="1.10.150.130">
    <property type="match status" value="1"/>
</dbReference>
<dbReference type="InterPro" id="IPR044068">
    <property type="entry name" value="CB"/>
</dbReference>
<comment type="similarity">
    <text evidence="2">Belongs to the 'phage' integrase family.</text>
</comment>
<dbReference type="InterPro" id="IPR011010">
    <property type="entry name" value="DNA_brk_join_enz"/>
</dbReference>
<evidence type="ECO:0000313" key="10">
    <source>
        <dbReference type="Proteomes" id="UP000260642"/>
    </source>
</evidence>
<gene>
    <name evidence="9" type="ORF">DXD95_04115</name>
</gene>
<dbReference type="CDD" id="cd01189">
    <property type="entry name" value="INT_ICEBs1_C_like"/>
    <property type="match status" value="1"/>
</dbReference>
<dbReference type="GO" id="GO:0015074">
    <property type="term" value="P:DNA integration"/>
    <property type="evidence" value="ECO:0007669"/>
    <property type="project" value="UniProtKB-KW"/>
</dbReference>
<comment type="caution">
    <text evidence="9">The sequence shown here is derived from an EMBL/GenBank/DDBJ whole genome shotgun (WGS) entry which is preliminary data.</text>
</comment>
<keyword evidence="4 6" id="KW-0238">DNA-binding</keyword>
<comment type="function">
    <text evidence="1">Site-specific tyrosine recombinase, which acts by catalyzing the cutting and rejoining of the recombining DNA molecules.</text>
</comment>
<feature type="domain" description="Core-binding (CB)" evidence="8">
    <location>
        <begin position="70"/>
        <end position="150"/>
    </location>
</feature>
<dbReference type="Pfam" id="PF14659">
    <property type="entry name" value="Phage_int_SAM_3"/>
    <property type="match status" value="1"/>
</dbReference>
<proteinExistence type="inferred from homology"/>
<reference evidence="9 10" key="1">
    <citation type="submission" date="2018-08" db="EMBL/GenBank/DDBJ databases">
        <title>A genome reference for cultivated species of the human gut microbiota.</title>
        <authorList>
            <person name="Zou Y."/>
            <person name="Xue W."/>
            <person name="Luo G."/>
        </authorList>
    </citation>
    <scope>NUCLEOTIDE SEQUENCE [LARGE SCALE GENOMIC DNA]</scope>
    <source>
        <strain evidence="9 10">TM10-3</strain>
    </source>
</reference>
<evidence type="ECO:0000256" key="1">
    <source>
        <dbReference type="ARBA" id="ARBA00003283"/>
    </source>
</evidence>
<evidence type="ECO:0000256" key="4">
    <source>
        <dbReference type="ARBA" id="ARBA00023125"/>
    </source>
</evidence>
<dbReference type="PANTHER" id="PTHR30629">
    <property type="entry name" value="PROPHAGE INTEGRASE"/>
    <property type="match status" value="1"/>
</dbReference>
<dbReference type="PROSITE" id="PS51900">
    <property type="entry name" value="CB"/>
    <property type="match status" value="1"/>
</dbReference>
<dbReference type="InterPro" id="IPR010998">
    <property type="entry name" value="Integrase_recombinase_N"/>
</dbReference>
<keyword evidence="3" id="KW-0229">DNA integration</keyword>